<dbReference type="KEGG" id="ppsc:EHS13_35610"/>
<sequence length="644" mass="69395">MRKLVHIIAFFALLLGCIGLKSGIVAAEGKAQIVDLIGKNTLLMNDGTMWSMFYGTDSIQMTGNIASISGNEVDGIGTTRSGDLVSWVLGELKIIEGQTGVKQVAYPYWLKTDGTVVSTNPRMDKLQGIAWIASDQDKSFAYLKQNGELKVKSYNLETTLGIISDVSSIKAMEVHLGRVAVLFNSGAVVIYSDSNFDDKGRIVPSKITEDAVDIALTPDAGDLLIARKDGSVWTTGHSNGQFKLDNQLPGLDQVIQLALVKSIDQFYAKKNDGSWESYSAGDLTPFDAPIVKSLSLTTSDVNPLVGDTVHIGISATYSNNGKINVPASVDNVTVDKPNLLKLLPNGAFKVIGVGQTQVTATTGGVSKSVTISSSSRSNLKYAKKVKDVVFVQVKPIVQALGGTVATKDGGVDIVVGNTKLTLKAGSLNALLNGENKVLKSAPLADKTDIYMPASILTDVFGAKVLWNDKLKQADISFGTAHMTIVSAETAALVKKAGQGTLIKYIGKSYWINYYQQWDRFSKVTVTDIQPDNSGSFTVIFKSAAGKKVSSESMTAFNVTELFEDGASLLKYDPYKKYAWSTATWKLVKAEEVAIGMNKDQVTMSWGVPYNKSVLSSNGKTIEIWYYTSEETVGFVNGIVKYTIT</sequence>
<organism evidence="2 3">
    <name type="scientific">Paenibacillus psychroresistens</name>
    <dbReference type="NCBI Taxonomy" id="1778678"/>
    <lineage>
        <taxon>Bacteria</taxon>
        <taxon>Bacillati</taxon>
        <taxon>Bacillota</taxon>
        <taxon>Bacilli</taxon>
        <taxon>Bacillales</taxon>
        <taxon>Paenibacillaceae</taxon>
        <taxon>Paenibacillus</taxon>
    </lineage>
</organism>
<evidence type="ECO:0000313" key="3">
    <source>
        <dbReference type="Proteomes" id="UP000426246"/>
    </source>
</evidence>
<dbReference type="Gene3D" id="3.30.457.10">
    <property type="entry name" value="Copper amine oxidase-like, N-terminal domain"/>
    <property type="match status" value="1"/>
</dbReference>
<dbReference type="RefSeq" id="WP_155705070.1">
    <property type="nucleotide sequence ID" value="NZ_CP034235.1"/>
</dbReference>
<feature type="domain" description="Copper amine oxidase-like N-terminal" evidence="1">
    <location>
        <begin position="386"/>
        <end position="472"/>
    </location>
</feature>
<dbReference type="Proteomes" id="UP000426246">
    <property type="component" value="Chromosome"/>
</dbReference>
<dbReference type="EMBL" id="CP034235">
    <property type="protein sequence ID" value="QGQ99817.1"/>
    <property type="molecule type" value="Genomic_DNA"/>
</dbReference>
<dbReference type="InterPro" id="IPR012854">
    <property type="entry name" value="Cu_amine_oxidase-like_N"/>
</dbReference>
<protein>
    <submittedName>
        <fullName evidence="2">Copper amine oxidase N-terminal domain-containing protein</fullName>
    </submittedName>
</protein>
<dbReference type="Pfam" id="PF07833">
    <property type="entry name" value="Cu_amine_oxidN1"/>
    <property type="match status" value="1"/>
</dbReference>
<dbReference type="Gene3D" id="2.60.40.1080">
    <property type="match status" value="1"/>
</dbReference>
<gene>
    <name evidence="2" type="ORF">EHS13_35610</name>
</gene>
<dbReference type="SUPFAM" id="SSF55383">
    <property type="entry name" value="Copper amine oxidase, domain N"/>
    <property type="match status" value="1"/>
</dbReference>
<dbReference type="PROSITE" id="PS51257">
    <property type="entry name" value="PROKAR_LIPOPROTEIN"/>
    <property type="match status" value="1"/>
</dbReference>
<dbReference type="InterPro" id="IPR036582">
    <property type="entry name" value="Mao_N_sf"/>
</dbReference>
<accession>A0A6B8RV53</accession>
<reference evidence="3" key="1">
    <citation type="submission" date="2018-11" db="EMBL/GenBank/DDBJ databases">
        <title>Complete genome sequence of Paenibacillus sp. ML311-T8.</title>
        <authorList>
            <person name="Nam Y.-D."/>
            <person name="Kang J."/>
            <person name="Chung W.-H."/>
            <person name="Park Y.S."/>
        </authorList>
    </citation>
    <scope>NUCLEOTIDE SEQUENCE [LARGE SCALE GENOMIC DNA]</scope>
    <source>
        <strain evidence="3">ML311-T8</strain>
    </source>
</reference>
<keyword evidence="3" id="KW-1185">Reference proteome</keyword>
<dbReference type="OrthoDB" id="1684530at2"/>
<proteinExistence type="predicted"/>
<evidence type="ECO:0000313" key="2">
    <source>
        <dbReference type="EMBL" id="QGQ99817.1"/>
    </source>
</evidence>
<evidence type="ECO:0000259" key="1">
    <source>
        <dbReference type="Pfam" id="PF07833"/>
    </source>
</evidence>
<dbReference type="AlphaFoldDB" id="A0A6B8RV53"/>
<name>A0A6B8RV53_9BACL</name>